<sequence>MAQTPILLGFHPWSLSVFCLSLSQCLTDCLTREGDSGGLSRVAELSLAVDSQSGTTVRAECGCTCLTWRSYVTHHFHRSGPQHAYVERGHGIFRGLDIEEREVILPQLILLTIPTYTIICRNGQYTFFPGFRLLQNVRDCNFDLQGHLSQQTKWAGSGNIFLKDSTT</sequence>
<name>A0AA39WIJ0_9PEZI</name>
<proteinExistence type="predicted"/>
<accession>A0AA39WIJ0</accession>
<dbReference type="Proteomes" id="UP001174934">
    <property type="component" value="Unassembled WGS sequence"/>
</dbReference>
<keyword evidence="1" id="KW-0732">Signal</keyword>
<feature type="chain" id="PRO_5041402674" evidence="1">
    <location>
        <begin position="26"/>
        <end position="167"/>
    </location>
</feature>
<feature type="signal peptide" evidence="1">
    <location>
        <begin position="1"/>
        <end position="25"/>
    </location>
</feature>
<organism evidence="2 3">
    <name type="scientific">Bombardia bombarda</name>
    <dbReference type="NCBI Taxonomy" id="252184"/>
    <lineage>
        <taxon>Eukaryota</taxon>
        <taxon>Fungi</taxon>
        <taxon>Dikarya</taxon>
        <taxon>Ascomycota</taxon>
        <taxon>Pezizomycotina</taxon>
        <taxon>Sordariomycetes</taxon>
        <taxon>Sordariomycetidae</taxon>
        <taxon>Sordariales</taxon>
        <taxon>Lasiosphaeriaceae</taxon>
        <taxon>Bombardia</taxon>
    </lineage>
</organism>
<evidence type="ECO:0000313" key="2">
    <source>
        <dbReference type="EMBL" id="KAK0616017.1"/>
    </source>
</evidence>
<keyword evidence="3" id="KW-1185">Reference proteome</keyword>
<dbReference type="AlphaFoldDB" id="A0AA39WIJ0"/>
<gene>
    <name evidence="2" type="ORF">B0T17DRAFT_539920</name>
</gene>
<protein>
    <submittedName>
        <fullName evidence="2">Uncharacterized protein</fullName>
    </submittedName>
</protein>
<reference evidence="2" key="1">
    <citation type="submission" date="2023-06" db="EMBL/GenBank/DDBJ databases">
        <title>Genome-scale phylogeny and comparative genomics of the fungal order Sordariales.</title>
        <authorList>
            <consortium name="Lawrence Berkeley National Laboratory"/>
            <person name="Hensen N."/>
            <person name="Bonometti L."/>
            <person name="Westerberg I."/>
            <person name="Brannstrom I.O."/>
            <person name="Guillou S."/>
            <person name="Cros-Aarteil S."/>
            <person name="Calhoun S."/>
            <person name="Haridas S."/>
            <person name="Kuo A."/>
            <person name="Mondo S."/>
            <person name="Pangilinan J."/>
            <person name="Riley R."/>
            <person name="LaButti K."/>
            <person name="Andreopoulos B."/>
            <person name="Lipzen A."/>
            <person name="Chen C."/>
            <person name="Yanf M."/>
            <person name="Daum C."/>
            <person name="Ng V."/>
            <person name="Clum A."/>
            <person name="Steindorff A."/>
            <person name="Ohm R."/>
            <person name="Martin F."/>
            <person name="Silar P."/>
            <person name="Natvig D."/>
            <person name="Lalanne C."/>
            <person name="Gautier V."/>
            <person name="Ament-velasquez S.L."/>
            <person name="Kruys A."/>
            <person name="Hutchinson M.I."/>
            <person name="Powell A.J."/>
            <person name="Barry K."/>
            <person name="Miller A.N."/>
            <person name="Grigoriev I.V."/>
            <person name="Debuchy R."/>
            <person name="Gladieux P."/>
            <person name="Thoren M.H."/>
            <person name="Johannesson H."/>
        </authorList>
    </citation>
    <scope>NUCLEOTIDE SEQUENCE</scope>
    <source>
        <strain evidence="2">SMH3391-2</strain>
    </source>
</reference>
<evidence type="ECO:0000313" key="3">
    <source>
        <dbReference type="Proteomes" id="UP001174934"/>
    </source>
</evidence>
<dbReference type="EMBL" id="JAULSR010000006">
    <property type="protein sequence ID" value="KAK0616017.1"/>
    <property type="molecule type" value="Genomic_DNA"/>
</dbReference>
<comment type="caution">
    <text evidence="2">The sequence shown here is derived from an EMBL/GenBank/DDBJ whole genome shotgun (WGS) entry which is preliminary data.</text>
</comment>
<evidence type="ECO:0000256" key="1">
    <source>
        <dbReference type="SAM" id="SignalP"/>
    </source>
</evidence>